<evidence type="ECO:0000256" key="6">
    <source>
        <dbReference type="ARBA" id="ARBA00032554"/>
    </source>
</evidence>
<evidence type="ECO:0000313" key="12">
    <source>
        <dbReference type="Proteomes" id="UP001196408"/>
    </source>
</evidence>
<dbReference type="Proteomes" id="UP001196408">
    <property type="component" value="Unassembled WGS sequence"/>
</dbReference>
<evidence type="ECO:0000256" key="2">
    <source>
        <dbReference type="ARBA" id="ARBA00012052"/>
    </source>
</evidence>
<evidence type="ECO:0000313" key="11">
    <source>
        <dbReference type="EMBL" id="MBV3393380.1"/>
    </source>
</evidence>
<sequence length="288" mass="32465">MKIRAYAKINLALDVVSEREDGYHELNMIMAPIGLHDLILIDPIEKGIEITTNTYRVPTDERNIMYKVADALIKKFDIQSGVRIHCYKHIPSQAGMGGGSADGAAIFRAMNSLFHLRMSYQDMCEMGKEIGADIPFCVWNRIAVVGGIGENLHFIDRSRFNCHLLIVKPKKGVSTKKCFDDLDIETAVHPDIELMKHAIEKNDYQGVVDCLGNTLEAPSIKMVQDIQSIKDDMMNFGFDGALMSGSGSSVFGMTQDPELIDKVLPYFKKKYSFAVKTQIYYPEKRKKR</sequence>
<name>A0AAW4MSW0_9FIRM</name>
<dbReference type="EC" id="2.7.1.148" evidence="2 7"/>
<dbReference type="GO" id="GO:0005524">
    <property type="term" value="F:ATP binding"/>
    <property type="evidence" value="ECO:0007669"/>
    <property type="project" value="UniProtKB-UniRule"/>
</dbReference>
<dbReference type="InterPro" id="IPR004424">
    <property type="entry name" value="IspE"/>
</dbReference>
<comment type="caution">
    <text evidence="10">The sequence shown here is derived from an EMBL/GenBank/DDBJ whole genome shotgun (WGS) entry which is preliminary data.</text>
</comment>
<evidence type="ECO:0000256" key="3">
    <source>
        <dbReference type="ARBA" id="ARBA00017473"/>
    </source>
</evidence>
<comment type="function">
    <text evidence="7">Catalyzes the phosphorylation of the position 2 hydroxy group of 4-diphosphocytidyl-2C-methyl-D-erythritol.</text>
</comment>
<protein>
    <recommendedName>
        <fullName evidence="3 7">4-diphosphocytidyl-2-C-methyl-D-erythritol kinase</fullName>
        <shortName evidence="7">CMK</shortName>
        <ecNumber evidence="2 7">2.7.1.148</ecNumber>
    </recommendedName>
    <alternativeName>
        <fullName evidence="6 7">4-(cytidine-5'-diphospho)-2-C-methyl-D-erythritol kinase</fullName>
    </alternativeName>
</protein>
<dbReference type="Pfam" id="PF00288">
    <property type="entry name" value="GHMP_kinases_N"/>
    <property type="match status" value="1"/>
</dbReference>
<dbReference type="PIRSF" id="PIRSF010376">
    <property type="entry name" value="IspE"/>
    <property type="match status" value="1"/>
</dbReference>
<keyword evidence="4 7" id="KW-0808">Transferase</keyword>
<reference evidence="10 13" key="1">
    <citation type="submission" date="2021-06" db="EMBL/GenBank/DDBJ databases">
        <title>Collection of gut derived symbiotic bacterial strains cultured from healthy donors.</title>
        <authorList>
            <person name="Lin H."/>
            <person name="Littmann E."/>
            <person name="Pamer E.G."/>
        </authorList>
    </citation>
    <scope>NUCLEOTIDE SEQUENCE</scope>
    <source>
        <strain evidence="11 13">MSK.21.70</strain>
        <strain evidence="10">MSK.21.82</strain>
    </source>
</reference>
<organism evidence="10 12">
    <name type="scientific">Catenibacterium mitsuokai</name>
    <dbReference type="NCBI Taxonomy" id="100886"/>
    <lineage>
        <taxon>Bacteria</taxon>
        <taxon>Bacillati</taxon>
        <taxon>Bacillota</taxon>
        <taxon>Erysipelotrichia</taxon>
        <taxon>Erysipelotrichales</taxon>
        <taxon>Coprobacillaceae</taxon>
        <taxon>Catenibacterium</taxon>
    </lineage>
</organism>
<dbReference type="GO" id="GO:0050515">
    <property type="term" value="F:4-(cytidine 5'-diphospho)-2-C-methyl-D-erythritol kinase activity"/>
    <property type="evidence" value="ECO:0007669"/>
    <property type="project" value="UniProtKB-UniRule"/>
</dbReference>
<dbReference type="Proteomes" id="UP001197492">
    <property type="component" value="Unassembled WGS sequence"/>
</dbReference>
<dbReference type="GO" id="GO:0016114">
    <property type="term" value="P:terpenoid biosynthetic process"/>
    <property type="evidence" value="ECO:0007669"/>
    <property type="project" value="UniProtKB-UniRule"/>
</dbReference>
<dbReference type="GO" id="GO:0019288">
    <property type="term" value="P:isopentenyl diphosphate biosynthetic process, methylerythritol 4-phosphate pathway"/>
    <property type="evidence" value="ECO:0007669"/>
    <property type="project" value="UniProtKB-UniRule"/>
</dbReference>
<dbReference type="PANTHER" id="PTHR43527:SF2">
    <property type="entry name" value="4-DIPHOSPHOCYTIDYL-2-C-METHYL-D-ERYTHRITOL KINASE, CHLOROPLASTIC"/>
    <property type="match status" value="1"/>
</dbReference>
<feature type="binding site" evidence="7">
    <location>
        <begin position="91"/>
        <end position="101"/>
    </location>
    <ligand>
        <name>ATP</name>
        <dbReference type="ChEBI" id="CHEBI:30616"/>
    </ligand>
</feature>
<gene>
    <name evidence="7" type="primary">ispE</name>
    <name evidence="10" type="ORF">KSV97_09235</name>
    <name evidence="11" type="ORF">KSW06_08985</name>
</gene>
<keyword evidence="7" id="KW-0414">Isoprene biosynthesis</keyword>
<evidence type="ECO:0000259" key="8">
    <source>
        <dbReference type="Pfam" id="PF00288"/>
    </source>
</evidence>
<evidence type="ECO:0000313" key="13">
    <source>
        <dbReference type="Proteomes" id="UP001197492"/>
    </source>
</evidence>
<evidence type="ECO:0000259" key="9">
    <source>
        <dbReference type="Pfam" id="PF08544"/>
    </source>
</evidence>
<feature type="active site" evidence="7">
    <location>
        <position position="133"/>
    </location>
</feature>
<dbReference type="HAMAP" id="MF_00061">
    <property type="entry name" value="IspE"/>
    <property type="match status" value="1"/>
</dbReference>
<keyword evidence="7 10" id="KW-0418">Kinase</keyword>
<dbReference type="AlphaFoldDB" id="A0AAW4MSW0"/>
<feature type="active site" evidence="7">
    <location>
        <position position="8"/>
    </location>
</feature>
<proteinExistence type="inferred from homology"/>
<evidence type="ECO:0000256" key="1">
    <source>
        <dbReference type="ARBA" id="ARBA00009684"/>
    </source>
</evidence>
<feature type="domain" description="GHMP kinase N-terminal" evidence="8">
    <location>
        <begin position="63"/>
        <end position="139"/>
    </location>
</feature>
<evidence type="ECO:0000256" key="7">
    <source>
        <dbReference type="HAMAP-Rule" id="MF_00061"/>
    </source>
</evidence>
<dbReference type="EMBL" id="JAHOEL010000068">
    <property type="protein sequence ID" value="MBV3393380.1"/>
    <property type="molecule type" value="Genomic_DNA"/>
</dbReference>
<evidence type="ECO:0000313" key="10">
    <source>
        <dbReference type="EMBL" id="MBV3383388.1"/>
    </source>
</evidence>
<evidence type="ECO:0000256" key="5">
    <source>
        <dbReference type="ARBA" id="ARBA00022741"/>
    </source>
</evidence>
<keyword evidence="7" id="KW-0067">ATP-binding</keyword>
<accession>A0AAW4MSW0</accession>
<comment type="pathway">
    <text evidence="7">Isoprenoid biosynthesis; isopentenyl diphosphate biosynthesis via DXP pathway; isopentenyl diphosphate from 1-deoxy-D-xylulose 5-phosphate: step 3/6.</text>
</comment>
<feature type="domain" description="GHMP kinase C-terminal" evidence="9">
    <location>
        <begin position="195"/>
        <end position="271"/>
    </location>
</feature>
<keyword evidence="13" id="KW-1185">Reference proteome</keyword>
<dbReference type="InterPro" id="IPR013750">
    <property type="entry name" value="GHMP_kinase_C_dom"/>
</dbReference>
<dbReference type="NCBIfam" id="TIGR00154">
    <property type="entry name" value="ispE"/>
    <property type="match status" value="1"/>
</dbReference>
<evidence type="ECO:0000256" key="4">
    <source>
        <dbReference type="ARBA" id="ARBA00022679"/>
    </source>
</evidence>
<dbReference type="Pfam" id="PF08544">
    <property type="entry name" value="GHMP_kinases_C"/>
    <property type="match status" value="1"/>
</dbReference>
<dbReference type="EMBL" id="JAHOEF010000071">
    <property type="protein sequence ID" value="MBV3383388.1"/>
    <property type="molecule type" value="Genomic_DNA"/>
</dbReference>
<comment type="similarity">
    <text evidence="1 7">Belongs to the GHMP kinase family. IspE subfamily.</text>
</comment>
<keyword evidence="5 7" id="KW-0547">Nucleotide-binding</keyword>
<dbReference type="RefSeq" id="WP_217748088.1">
    <property type="nucleotide sequence ID" value="NZ_JAHOEB010000071.1"/>
</dbReference>
<dbReference type="InterPro" id="IPR006204">
    <property type="entry name" value="GHMP_kinase_N_dom"/>
</dbReference>
<comment type="catalytic activity">
    <reaction evidence="7">
        <text>4-CDP-2-C-methyl-D-erythritol + ATP = 4-CDP-2-C-methyl-D-erythritol 2-phosphate + ADP + H(+)</text>
        <dbReference type="Rhea" id="RHEA:18437"/>
        <dbReference type="ChEBI" id="CHEBI:15378"/>
        <dbReference type="ChEBI" id="CHEBI:30616"/>
        <dbReference type="ChEBI" id="CHEBI:57823"/>
        <dbReference type="ChEBI" id="CHEBI:57919"/>
        <dbReference type="ChEBI" id="CHEBI:456216"/>
        <dbReference type="EC" id="2.7.1.148"/>
    </reaction>
</comment>
<dbReference type="PANTHER" id="PTHR43527">
    <property type="entry name" value="4-DIPHOSPHOCYTIDYL-2-C-METHYL-D-ERYTHRITOL KINASE, CHLOROPLASTIC"/>
    <property type="match status" value="1"/>
</dbReference>